<dbReference type="PANTHER" id="PTHR33415">
    <property type="entry name" value="PROTEIN EMBRYO DEFECTIVE 514"/>
    <property type="match status" value="1"/>
</dbReference>
<accession>A0A118JZM9</accession>
<dbReference type="AlphaFoldDB" id="A0A118JZM9"/>
<dbReference type="OrthoDB" id="409625at2759"/>
<evidence type="ECO:0000313" key="6">
    <source>
        <dbReference type="Proteomes" id="UP000243975"/>
    </source>
</evidence>
<dbReference type="PANTHER" id="PTHR33415:SF15">
    <property type="entry name" value="PROTEIN DCL HOMOLOG, CHLOROPLASTIC"/>
    <property type="match status" value="1"/>
</dbReference>
<proteinExistence type="predicted"/>
<dbReference type="FunFam" id="3.10.450.40:FF:000008">
    <property type="entry name" value="Protein DCL, chloroplastic"/>
    <property type="match status" value="1"/>
</dbReference>
<dbReference type="InterPro" id="IPR044673">
    <property type="entry name" value="DCL-like"/>
</dbReference>
<dbReference type="Gramene" id="KVH99429">
    <property type="protein sequence ID" value="KVH99429"/>
    <property type="gene ID" value="Ccrd_022337"/>
</dbReference>
<protein>
    <submittedName>
        <fullName evidence="5">Copper amine oxidase, N2/N3-terminal</fullName>
    </submittedName>
</protein>
<name>A0A118JZM9_CYNCS</name>
<dbReference type="Pfam" id="PF11523">
    <property type="entry name" value="DUF3223"/>
    <property type="match status" value="1"/>
</dbReference>
<comment type="subcellular location">
    <subcellularLocation>
        <location evidence="1">Plastid</location>
        <location evidence="1">Chloroplast</location>
    </subcellularLocation>
</comment>
<dbReference type="OMA" id="WSSSHIY"/>
<sequence length="206" mass="23975">MESVSWSSSHIYFNPISLRFQLSPSILSFPHCYTTSRQQRSSALKTTTSGYSAADLLKKPTVEVKDHVGVFEDKEGKTRGEKNWVDWEEQILEDTLPLVGFVRMILHSGKYENGERLSSEHENIIIPRLLAHHPEIEKKIGCGINYIMVGHHPDFESSRCLFVVRTNGDMVDFSYWKCIKGFIRKKYPLYADNFIVQHFRRHRLKD</sequence>
<dbReference type="STRING" id="59895.A0A118JZM9"/>
<keyword evidence="4" id="KW-0809">Transit peptide</keyword>
<evidence type="ECO:0000256" key="3">
    <source>
        <dbReference type="ARBA" id="ARBA00022640"/>
    </source>
</evidence>
<dbReference type="GO" id="GO:1901259">
    <property type="term" value="P:chloroplast rRNA processing"/>
    <property type="evidence" value="ECO:0007669"/>
    <property type="project" value="UniProtKB-ARBA"/>
</dbReference>
<organism evidence="5 6">
    <name type="scientific">Cynara cardunculus var. scolymus</name>
    <name type="common">Globe artichoke</name>
    <name type="synonym">Cynara scolymus</name>
    <dbReference type="NCBI Taxonomy" id="59895"/>
    <lineage>
        <taxon>Eukaryota</taxon>
        <taxon>Viridiplantae</taxon>
        <taxon>Streptophyta</taxon>
        <taxon>Embryophyta</taxon>
        <taxon>Tracheophyta</taxon>
        <taxon>Spermatophyta</taxon>
        <taxon>Magnoliopsida</taxon>
        <taxon>eudicotyledons</taxon>
        <taxon>Gunneridae</taxon>
        <taxon>Pentapetalae</taxon>
        <taxon>asterids</taxon>
        <taxon>campanulids</taxon>
        <taxon>Asterales</taxon>
        <taxon>Asteraceae</taxon>
        <taxon>Carduoideae</taxon>
        <taxon>Cardueae</taxon>
        <taxon>Carduinae</taxon>
        <taxon>Cynara</taxon>
    </lineage>
</organism>
<keyword evidence="2" id="KW-0150">Chloroplast</keyword>
<gene>
    <name evidence="5" type="ORF">Ccrd_022337</name>
</gene>
<keyword evidence="3" id="KW-0934">Plastid</keyword>
<evidence type="ECO:0000313" key="5">
    <source>
        <dbReference type="EMBL" id="KVH99429.1"/>
    </source>
</evidence>
<evidence type="ECO:0000256" key="1">
    <source>
        <dbReference type="ARBA" id="ARBA00004229"/>
    </source>
</evidence>
<dbReference type="Proteomes" id="UP000243975">
    <property type="component" value="Unassembled WGS sequence"/>
</dbReference>
<dbReference type="GO" id="GO:0009658">
    <property type="term" value="P:chloroplast organization"/>
    <property type="evidence" value="ECO:0007669"/>
    <property type="project" value="TreeGrafter"/>
</dbReference>
<evidence type="ECO:0000256" key="4">
    <source>
        <dbReference type="ARBA" id="ARBA00022946"/>
    </source>
</evidence>
<keyword evidence="6" id="KW-1185">Reference proteome</keyword>
<comment type="caution">
    <text evidence="5">The sequence shown here is derived from an EMBL/GenBank/DDBJ whole genome shotgun (WGS) entry which is preliminary data.</text>
</comment>
<dbReference type="Gene3D" id="3.10.450.40">
    <property type="match status" value="1"/>
</dbReference>
<dbReference type="EMBL" id="LEKV01003553">
    <property type="protein sequence ID" value="KVH99429.1"/>
    <property type="molecule type" value="Genomic_DNA"/>
</dbReference>
<dbReference type="GO" id="GO:0009507">
    <property type="term" value="C:chloroplast"/>
    <property type="evidence" value="ECO:0007669"/>
    <property type="project" value="UniProtKB-SubCell"/>
</dbReference>
<reference evidence="5 6" key="1">
    <citation type="journal article" date="2016" name="Sci. Rep.">
        <title>The genome sequence of the outbreeding globe artichoke constructed de novo incorporating a phase-aware low-pass sequencing strategy of F1 progeny.</title>
        <authorList>
            <person name="Scaglione D."/>
            <person name="Reyes-Chin-Wo S."/>
            <person name="Acquadro A."/>
            <person name="Froenicke L."/>
            <person name="Portis E."/>
            <person name="Beitel C."/>
            <person name="Tirone M."/>
            <person name="Mauro R."/>
            <person name="Lo Monaco A."/>
            <person name="Mauromicale G."/>
            <person name="Faccioli P."/>
            <person name="Cattivelli L."/>
            <person name="Rieseberg L."/>
            <person name="Michelmore R."/>
            <person name="Lanteri S."/>
        </authorList>
    </citation>
    <scope>NUCLEOTIDE SEQUENCE [LARGE SCALE GENOMIC DNA]</scope>
    <source>
        <strain evidence="5">2C</strain>
    </source>
</reference>
<evidence type="ECO:0000256" key="2">
    <source>
        <dbReference type="ARBA" id="ARBA00022528"/>
    </source>
</evidence>